<dbReference type="GO" id="GO:0016787">
    <property type="term" value="F:hydrolase activity"/>
    <property type="evidence" value="ECO:0007669"/>
    <property type="project" value="UniProtKB-KW"/>
</dbReference>
<feature type="domain" description="Alpha fucosidase A-like C-terminal" evidence="3">
    <location>
        <begin position="740"/>
        <end position="802"/>
    </location>
</feature>
<evidence type="ECO:0000313" key="5">
    <source>
        <dbReference type="EMBL" id="MBK3519009.1"/>
    </source>
</evidence>
<dbReference type="Pfam" id="PF14498">
    <property type="entry name" value="Glyco_hyd_65N_2"/>
    <property type="match status" value="1"/>
</dbReference>
<gene>
    <name evidence="5" type="ORF">JIV24_16800</name>
</gene>
<evidence type="ECO:0000259" key="3">
    <source>
        <dbReference type="Pfam" id="PF21307"/>
    </source>
</evidence>
<dbReference type="PANTHER" id="PTHR31084:SF0">
    <property type="entry name" value="ALPHA-L-FUCOSIDASE 2"/>
    <property type="match status" value="1"/>
</dbReference>
<reference evidence="5 6" key="1">
    <citation type="submission" date="2021-01" db="EMBL/GenBank/DDBJ databases">
        <title>Carboxyliciviraga sp.nov., isolated from coastal sediments.</title>
        <authorList>
            <person name="Lu D."/>
            <person name="Zhang T."/>
        </authorList>
    </citation>
    <scope>NUCLEOTIDE SEQUENCE [LARGE SCALE GENOMIC DNA]</scope>
    <source>
        <strain evidence="5 6">N1Y132</strain>
    </source>
</reference>
<keyword evidence="5" id="KW-0378">Hydrolase</keyword>
<dbReference type="SUPFAM" id="SSF48208">
    <property type="entry name" value="Six-hairpin glycosidases"/>
    <property type="match status" value="1"/>
</dbReference>
<dbReference type="InterPro" id="IPR012341">
    <property type="entry name" value="6hp_glycosidase-like_sf"/>
</dbReference>
<feature type="domain" description="Glycosyl hydrolase family 95 N-terminal" evidence="2">
    <location>
        <begin position="32"/>
        <end position="301"/>
    </location>
</feature>
<dbReference type="InterPro" id="IPR027414">
    <property type="entry name" value="GH95_N_dom"/>
</dbReference>
<evidence type="ECO:0000259" key="2">
    <source>
        <dbReference type="Pfam" id="PF14498"/>
    </source>
</evidence>
<dbReference type="Pfam" id="PF21307">
    <property type="entry name" value="Glyco_hydro_95_C"/>
    <property type="match status" value="1"/>
</dbReference>
<name>A0ABS1HMU9_9BACT</name>
<accession>A0ABS1HMU9</accession>
<dbReference type="Gene3D" id="1.50.10.10">
    <property type="match status" value="1"/>
</dbReference>
<dbReference type="RefSeq" id="WP_200466230.1">
    <property type="nucleotide sequence ID" value="NZ_JAENRR010000049.1"/>
</dbReference>
<feature type="domain" description="Glycosyl hydrolase family 95 catalytic" evidence="4">
    <location>
        <begin position="320"/>
        <end position="738"/>
    </location>
</feature>
<keyword evidence="1" id="KW-0732">Signal</keyword>
<dbReference type="Pfam" id="PF22124">
    <property type="entry name" value="Glyco_hydro_95_cat"/>
    <property type="match status" value="1"/>
</dbReference>
<dbReference type="PIRSF" id="PIRSF007663">
    <property type="entry name" value="UCP007663"/>
    <property type="match status" value="1"/>
</dbReference>
<dbReference type="InterPro" id="IPR008928">
    <property type="entry name" value="6-hairpin_glycosidase_sf"/>
</dbReference>
<sequence length="823" mass="94845">MKHRIIFFYLLFAFPLFGQTSEENEKSDDWKLWYRFPAREWEEALPVGNGHMGGMVYGGIDREHIALNEETIWSFPFQQVELNSRKQILIEEQRKLILEGKYEEAKKLKWNKLDIPDNFEVIKEKPVGFVTGRSIYKPLADLYLHFGSTSSLPYDYKRELDIEEAVARVTYKVDDVTFKREVIASYPDKAIVVRLTASKPGQISVSSKMTRRVDVKDDMYRYDAELGAKVESIKTPPAPIIKVLDNDHFSFSGKADPDGVSYVAHFKLINEGGKRVPIENGFKVENADAVTIFITAATDFNYDDPDKIARKQMKKASSYSYDELFHRHVTDYKTLYDRVDIQMEKTRNSKMSTDRRVMAHQMGIKDPRVTPGTSRDNNLYALYFQYSRYLMIASSRKGTMPPALQGIWNNSLLPPWFGHYTTDINIEMNYWPAEVCNLSESHDVLLDFVFPHLDKCKRAAEIEYGTRGMVFNSMSPWGPRRGYQDWNGFAGWLAQHFWEHYSYTLDKEYLKTKAYPWIKEVALFHVDYAIEYPDSGYLVIGPEYSPENHFYYSDGEEKKKGHISMGTTMSRAIAWEVLDNAIKASKILDVDEDLRKEFIQTRDKLSPYKIGKHGQLQEWLMDYDEPHPGHRHLSHLYGLYPGNEITQENSPEIFEAARKSIDRRLDNNGGWTGWSRAWIICLAAHLQDGELAREQLELLFEQTTLYNLFDTHPRQGGNTTCFQIEGNMGATAGIAEMIMQSHEGCINLLPAKPNNWKKGHITGLRARGAFEVDVFWDKGILKSASIHSDRGGICKLKYGDKIIEFETEAGESYAFDGELDVVK</sequence>
<proteinExistence type="predicted"/>
<dbReference type="EMBL" id="JAENRR010000049">
    <property type="protein sequence ID" value="MBK3519009.1"/>
    <property type="molecule type" value="Genomic_DNA"/>
</dbReference>
<dbReference type="Proteomes" id="UP000605676">
    <property type="component" value="Unassembled WGS sequence"/>
</dbReference>
<dbReference type="Gene3D" id="2.70.98.50">
    <property type="entry name" value="putative glycoside hydrolase family protein from bacillus halodurans"/>
    <property type="match status" value="1"/>
</dbReference>
<dbReference type="InterPro" id="IPR016518">
    <property type="entry name" value="Alpha-L-fucosidase"/>
</dbReference>
<dbReference type="PANTHER" id="PTHR31084">
    <property type="entry name" value="ALPHA-L-FUCOSIDASE 2"/>
    <property type="match status" value="1"/>
</dbReference>
<organism evidence="5 6">
    <name type="scientific">Carboxylicivirga marina</name>
    <dbReference type="NCBI Taxonomy" id="2800988"/>
    <lineage>
        <taxon>Bacteria</taxon>
        <taxon>Pseudomonadati</taxon>
        <taxon>Bacteroidota</taxon>
        <taxon>Bacteroidia</taxon>
        <taxon>Marinilabiliales</taxon>
        <taxon>Marinilabiliaceae</taxon>
        <taxon>Carboxylicivirga</taxon>
    </lineage>
</organism>
<comment type="caution">
    <text evidence="5">The sequence shown here is derived from an EMBL/GenBank/DDBJ whole genome shotgun (WGS) entry which is preliminary data.</text>
</comment>
<evidence type="ECO:0000313" key="6">
    <source>
        <dbReference type="Proteomes" id="UP000605676"/>
    </source>
</evidence>
<feature type="signal peptide" evidence="1">
    <location>
        <begin position="1"/>
        <end position="18"/>
    </location>
</feature>
<evidence type="ECO:0000259" key="4">
    <source>
        <dbReference type="Pfam" id="PF22124"/>
    </source>
</evidence>
<protein>
    <submittedName>
        <fullName evidence="5">Glycoside hydrolase family 95 protein</fullName>
    </submittedName>
</protein>
<keyword evidence="6" id="KW-1185">Reference proteome</keyword>
<dbReference type="InterPro" id="IPR049053">
    <property type="entry name" value="AFCA-like_C"/>
</dbReference>
<dbReference type="InterPro" id="IPR054363">
    <property type="entry name" value="GH95_cat"/>
</dbReference>
<evidence type="ECO:0000256" key="1">
    <source>
        <dbReference type="SAM" id="SignalP"/>
    </source>
</evidence>
<feature type="chain" id="PRO_5046227284" evidence="1">
    <location>
        <begin position="19"/>
        <end position="823"/>
    </location>
</feature>